<dbReference type="InterPro" id="IPR040828">
    <property type="entry name" value="pPIWI_RE_REase"/>
</dbReference>
<feature type="domain" description="REase associating with pPIWI RE" evidence="1">
    <location>
        <begin position="300"/>
        <end position="417"/>
    </location>
</feature>
<organism evidence="2 3">
    <name type="scientific">Streptomyces coerulescens</name>
    <dbReference type="NCBI Taxonomy" id="29304"/>
    <lineage>
        <taxon>Bacteria</taxon>
        <taxon>Bacillati</taxon>
        <taxon>Actinomycetota</taxon>
        <taxon>Actinomycetes</taxon>
        <taxon>Kitasatosporales</taxon>
        <taxon>Streptomycetaceae</taxon>
        <taxon>Streptomyces</taxon>
    </lineage>
</organism>
<dbReference type="RefSeq" id="WP_380862096.1">
    <property type="nucleotide sequence ID" value="NZ_JBHSKM010000028.1"/>
</dbReference>
<evidence type="ECO:0000259" key="1">
    <source>
        <dbReference type="Pfam" id="PF18154"/>
    </source>
</evidence>
<gene>
    <name evidence="2" type="ORF">ACFPQ9_34010</name>
</gene>
<accession>A0ABW0CUN3</accession>
<sequence length="421" mass="46589">MTEEHDAGGGTRERLVGPGLDATQAFAVCGDALTNTKLDGAERLAQIMEAQGLLMAAAGPGHPVRFEDLLDRLSGEMAGSLEGLMPGWASPPGLDALRFLDKDGFTTEDAFDYRYEVVQVIRAARKVGRLRGRVTLSDLQGEYKQETVYASLKGNYYHVHRENLVRHPAVTIEDLRKLRLPPPALDFFEDIPTYMTHQGYWFRCPACAWPMKITVEGQGGTARGSVQCLYPWHAETGASYIFTPVRGQIPELDQAVEVRTPSALHRALYTGAVPGVPQALPVAGYKALARDVWRYTTVPGLPEVRLYEVLAERLADSGVQVKLWPDNDVYDLQVTRGQGRGQEVLFTVDFKDYRWSNQLVGKLRADGGDKGRAGWIVVPDHRASQIPQLTDECRRHGMRAATATDFLERVVRTVREGGAGE</sequence>
<reference evidence="3" key="1">
    <citation type="journal article" date="2019" name="Int. J. Syst. Evol. Microbiol.">
        <title>The Global Catalogue of Microorganisms (GCM) 10K type strain sequencing project: providing services to taxonomists for standard genome sequencing and annotation.</title>
        <authorList>
            <consortium name="The Broad Institute Genomics Platform"/>
            <consortium name="The Broad Institute Genome Sequencing Center for Infectious Disease"/>
            <person name="Wu L."/>
            <person name="Ma J."/>
        </authorList>
    </citation>
    <scope>NUCLEOTIDE SEQUENCE [LARGE SCALE GENOMIC DNA]</scope>
    <source>
        <strain evidence="3">KCTC 42586</strain>
    </source>
</reference>
<dbReference type="Proteomes" id="UP001596263">
    <property type="component" value="Unassembled WGS sequence"/>
</dbReference>
<dbReference type="Pfam" id="PF18154">
    <property type="entry name" value="pPIWI_RE_REase"/>
    <property type="match status" value="1"/>
</dbReference>
<evidence type="ECO:0000313" key="3">
    <source>
        <dbReference type="Proteomes" id="UP001596263"/>
    </source>
</evidence>
<evidence type="ECO:0000313" key="2">
    <source>
        <dbReference type="EMBL" id="MFC5218873.1"/>
    </source>
</evidence>
<keyword evidence="3" id="KW-1185">Reference proteome</keyword>
<protein>
    <recommendedName>
        <fullName evidence="1">REase associating with pPIWI RE domain-containing protein</fullName>
    </recommendedName>
</protein>
<name>A0ABW0CUN3_STRCD</name>
<comment type="caution">
    <text evidence="2">The sequence shown here is derived from an EMBL/GenBank/DDBJ whole genome shotgun (WGS) entry which is preliminary data.</text>
</comment>
<dbReference type="EMBL" id="JBHSKM010000028">
    <property type="protein sequence ID" value="MFC5218873.1"/>
    <property type="molecule type" value="Genomic_DNA"/>
</dbReference>
<proteinExistence type="predicted"/>